<name>A0ABM1BLK8_LIMPO</name>
<dbReference type="InterPro" id="IPR001841">
    <property type="entry name" value="Znf_RING"/>
</dbReference>
<keyword evidence="3" id="KW-0808">Transferase</keyword>
<evidence type="ECO:0000256" key="6">
    <source>
        <dbReference type="ARBA" id="ARBA00022786"/>
    </source>
</evidence>
<comment type="catalytic activity">
    <reaction evidence="1">
        <text>S-ubiquitinyl-[E2 ubiquitin-conjugating enzyme]-L-cysteine + [acceptor protein]-L-lysine = [E2 ubiquitin-conjugating enzyme]-L-cysteine + N(6)-ubiquitinyl-[acceptor protein]-L-lysine.</text>
        <dbReference type="EC" id="2.3.2.27"/>
    </reaction>
</comment>
<feature type="region of interest" description="Disordered" evidence="9">
    <location>
        <begin position="283"/>
        <end position="332"/>
    </location>
</feature>
<evidence type="ECO:0000313" key="12">
    <source>
        <dbReference type="RefSeq" id="XP_013784463.1"/>
    </source>
</evidence>
<evidence type="ECO:0000256" key="7">
    <source>
        <dbReference type="ARBA" id="ARBA00022833"/>
    </source>
</evidence>
<evidence type="ECO:0000256" key="8">
    <source>
        <dbReference type="PROSITE-ProRule" id="PRU00175"/>
    </source>
</evidence>
<dbReference type="GeneID" id="106468571"/>
<dbReference type="InterPro" id="IPR039525">
    <property type="entry name" value="RNF126-like_zinc-ribbon"/>
</dbReference>
<dbReference type="PANTHER" id="PTHR45931">
    <property type="entry name" value="SI:CH211-59O9.10"/>
    <property type="match status" value="1"/>
</dbReference>
<proteinExistence type="predicted"/>
<dbReference type="RefSeq" id="XP_013784463.1">
    <property type="nucleotide sequence ID" value="XM_013929009.2"/>
</dbReference>
<evidence type="ECO:0000256" key="9">
    <source>
        <dbReference type="SAM" id="MobiDB-lite"/>
    </source>
</evidence>
<dbReference type="EC" id="2.3.2.27" evidence="2"/>
<evidence type="ECO:0000259" key="10">
    <source>
        <dbReference type="PROSITE" id="PS50089"/>
    </source>
</evidence>
<accession>A0ABM1BLK8</accession>
<dbReference type="Pfam" id="PF14369">
    <property type="entry name" value="Zn_ribbon_19"/>
    <property type="match status" value="1"/>
</dbReference>
<feature type="compositionally biased region" description="Polar residues" evidence="9">
    <location>
        <begin position="313"/>
        <end position="323"/>
    </location>
</feature>
<reference evidence="12" key="1">
    <citation type="submission" date="2025-08" db="UniProtKB">
        <authorList>
            <consortium name="RefSeq"/>
        </authorList>
    </citation>
    <scope>IDENTIFICATION</scope>
    <source>
        <tissue evidence="12">Muscle</tissue>
    </source>
</reference>
<organism evidence="11 12">
    <name type="scientific">Limulus polyphemus</name>
    <name type="common">Atlantic horseshoe crab</name>
    <dbReference type="NCBI Taxonomy" id="6850"/>
    <lineage>
        <taxon>Eukaryota</taxon>
        <taxon>Metazoa</taxon>
        <taxon>Ecdysozoa</taxon>
        <taxon>Arthropoda</taxon>
        <taxon>Chelicerata</taxon>
        <taxon>Merostomata</taxon>
        <taxon>Xiphosura</taxon>
        <taxon>Limulidae</taxon>
        <taxon>Limulus</taxon>
    </lineage>
</organism>
<evidence type="ECO:0000256" key="2">
    <source>
        <dbReference type="ARBA" id="ARBA00012483"/>
    </source>
</evidence>
<dbReference type="InterPro" id="IPR051834">
    <property type="entry name" value="RING_finger_E3_ligase"/>
</dbReference>
<evidence type="ECO:0000256" key="4">
    <source>
        <dbReference type="ARBA" id="ARBA00022723"/>
    </source>
</evidence>
<dbReference type="InterPro" id="IPR013083">
    <property type="entry name" value="Znf_RING/FYVE/PHD"/>
</dbReference>
<evidence type="ECO:0000256" key="3">
    <source>
        <dbReference type="ARBA" id="ARBA00022679"/>
    </source>
</evidence>
<dbReference type="PROSITE" id="PS50089">
    <property type="entry name" value="ZF_RING_2"/>
    <property type="match status" value="1"/>
</dbReference>
<keyword evidence="4" id="KW-0479">Metal-binding</keyword>
<keyword evidence="7" id="KW-0862">Zinc</keyword>
<protein>
    <recommendedName>
        <fullName evidence="2">RING-type E3 ubiquitin transferase</fullName>
        <ecNumber evidence="2">2.3.2.27</ecNumber>
    </recommendedName>
</protein>
<feature type="domain" description="RING-type" evidence="10">
    <location>
        <begin position="231"/>
        <end position="272"/>
    </location>
</feature>
<gene>
    <name evidence="12" type="primary">LOC106468571</name>
</gene>
<feature type="region of interest" description="Disordered" evidence="9">
    <location>
        <begin position="82"/>
        <end position="129"/>
    </location>
</feature>
<dbReference type="PANTHER" id="PTHR45931:SF3">
    <property type="entry name" value="RING ZINC FINGER-CONTAINING PROTEIN"/>
    <property type="match status" value="1"/>
</dbReference>
<evidence type="ECO:0000256" key="1">
    <source>
        <dbReference type="ARBA" id="ARBA00000900"/>
    </source>
</evidence>
<dbReference type="Gene3D" id="3.30.40.10">
    <property type="entry name" value="Zinc/RING finger domain, C3HC4 (zinc finger)"/>
    <property type="match status" value="1"/>
</dbReference>
<keyword evidence="11" id="KW-1185">Reference proteome</keyword>
<evidence type="ECO:0000256" key="5">
    <source>
        <dbReference type="ARBA" id="ARBA00022771"/>
    </source>
</evidence>
<evidence type="ECO:0000313" key="11">
    <source>
        <dbReference type="Proteomes" id="UP000694941"/>
    </source>
</evidence>
<keyword evidence="5 8" id="KW-0863">Zinc-finger</keyword>
<dbReference type="SUPFAM" id="SSF57850">
    <property type="entry name" value="RING/U-box"/>
    <property type="match status" value="1"/>
</dbReference>
<dbReference type="Proteomes" id="UP000694941">
    <property type="component" value="Unplaced"/>
</dbReference>
<keyword evidence="6" id="KW-0833">Ubl conjugation pathway</keyword>
<dbReference type="SMART" id="SM00184">
    <property type="entry name" value="RING"/>
    <property type="match status" value="1"/>
</dbReference>
<sequence>MAEAAVENGSSRFFCHKCYAEISPVLPDYTCPRCQSGFIEELNHSAAPQESEESEDEVDPAAQFAELWSANTFLDTLRRLDHEHSRGETSRGNQLDGSGPGDPSSSTTPAESTNPREVRGPHYHPNWRRARSQNRQNIQHFRQPLEGIIHQIFSNLTGGTGFVSNTGFPVILNLHGNPGDYAWGRGGLDSIITQLLNQLDTTGPPPLSKEKISEIPTVHIQQDQVDHNLQCSVCMEDFKTGEAVKKLSCQHHYHNDCIIPWLELHGTCPICRKLLNEETTIGGSGLGMDSSSSASNTLQESSRFRESSTTSSMNSEHQNSSMYDFNEDLDFD</sequence>
<dbReference type="Pfam" id="PF13639">
    <property type="entry name" value="zf-RING_2"/>
    <property type="match status" value="1"/>
</dbReference>